<gene>
    <name evidence="2" type="ORF">GCM10008023_21240</name>
</gene>
<dbReference type="Gene3D" id="3.40.50.150">
    <property type="entry name" value="Vaccinia Virus protein VP39"/>
    <property type="match status" value="1"/>
</dbReference>
<organism evidence="2 3">
    <name type="scientific">Sphingomonas glacialis</name>
    <dbReference type="NCBI Taxonomy" id="658225"/>
    <lineage>
        <taxon>Bacteria</taxon>
        <taxon>Pseudomonadati</taxon>
        <taxon>Pseudomonadota</taxon>
        <taxon>Alphaproteobacteria</taxon>
        <taxon>Sphingomonadales</taxon>
        <taxon>Sphingomonadaceae</taxon>
        <taxon>Sphingomonas</taxon>
    </lineage>
</organism>
<dbReference type="SUPFAM" id="SSF53335">
    <property type="entry name" value="S-adenosyl-L-methionine-dependent methyltransferases"/>
    <property type="match status" value="1"/>
</dbReference>
<dbReference type="InterPro" id="IPR029063">
    <property type="entry name" value="SAM-dependent_MTases_sf"/>
</dbReference>
<dbReference type="EMBL" id="BNAQ01000002">
    <property type="protein sequence ID" value="GHH16800.1"/>
    <property type="molecule type" value="Genomic_DNA"/>
</dbReference>
<feature type="domain" description="Methyltransferase type 11" evidence="1">
    <location>
        <begin position="266"/>
        <end position="312"/>
    </location>
</feature>
<proteinExistence type="predicted"/>
<sequence>MRPSKMLELLAAPGTDEPLSLVVTGYADEEAYSGWLEDSAGKVWARLEAFRFNFVKFEAVTADERQKVAEVGPQNVKIPSHSYTSALDNRFRWTGDTLELDGYLKGFGGAEMPVALEFESDATVIEIIFNAHGWSGIAAIEINGQYRDNIDLFNRENNIGRRYKIGNKKKEKLRLKVYPVGKNPQSQGREILLDGLIEHYDDLITPVYSKVDARNRGGAFRHRFFEIVETLGPDAVIVDVGGGRRQLADPRYINLEYSPFEEPDIFGDATALPFKSGSIDFIYTAAVLEHVRDPLQMGREIHRVLKSGASLIANSAFMQPVHSEGQHFFNLTPYGIDLTFAMFRNRKVWWDTGFASTIRWFVEVTEMRNSNNIESVNRFLQLSEDLSESISEEKGMYIAESVWVEAIK</sequence>
<keyword evidence="3" id="KW-1185">Reference proteome</keyword>
<dbReference type="InterPro" id="IPR013216">
    <property type="entry name" value="Methyltransf_11"/>
</dbReference>
<evidence type="ECO:0000313" key="2">
    <source>
        <dbReference type="EMBL" id="GHH16800.1"/>
    </source>
</evidence>
<protein>
    <recommendedName>
        <fullName evidence="1">Methyltransferase type 11 domain-containing protein</fullName>
    </recommendedName>
</protein>
<dbReference type="Pfam" id="PF08241">
    <property type="entry name" value="Methyltransf_11"/>
    <property type="match status" value="1"/>
</dbReference>
<dbReference type="Proteomes" id="UP000652430">
    <property type="component" value="Unassembled WGS sequence"/>
</dbReference>
<name>A0ABQ3LI47_9SPHN</name>
<evidence type="ECO:0000259" key="1">
    <source>
        <dbReference type="Pfam" id="PF08241"/>
    </source>
</evidence>
<comment type="caution">
    <text evidence="2">The sequence shown here is derived from an EMBL/GenBank/DDBJ whole genome shotgun (WGS) entry which is preliminary data.</text>
</comment>
<accession>A0ABQ3LI47</accession>
<evidence type="ECO:0000313" key="3">
    <source>
        <dbReference type="Proteomes" id="UP000652430"/>
    </source>
</evidence>
<reference evidence="3" key="1">
    <citation type="journal article" date="2019" name="Int. J. Syst. Evol. Microbiol.">
        <title>The Global Catalogue of Microorganisms (GCM) 10K type strain sequencing project: providing services to taxonomists for standard genome sequencing and annotation.</title>
        <authorList>
            <consortium name="The Broad Institute Genomics Platform"/>
            <consortium name="The Broad Institute Genome Sequencing Center for Infectious Disease"/>
            <person name="Wu L."/>
            <person name="Ma J."/>
        </authorList>
    </citation>
    <scope>NUCLEOTIDE SEQUENCE [LARGE SCALE GENOMIC DNA]</scope>
    <source>
        <strain evidence="3">CGMCC 1.8957</strain>
    </source>
</reference>